<proteinExistence type="predicted"/>
<evidence type="ECO:0000313" key="1">
    <source>
        <dbReference type="EMBL" id="CBK96262.1"/>
    </source>
</evidence>
<accession>D4JT43</accession>
<dbReference type="Proteomes" id="UP000008803">
    <property type="component" value="Chromosome"/>
</dbReference>
<dbReference type="InterPro" id="IPR043472">
    <property type="entry name" value="Macro_dom-like"/>
</dbReference>
<dbReference type="EMBL" id="FP929044">
    <property type="protein sequence ID" value="CBK96262.1"/>
    <property type="molecule type" value="Genomic_DNA"/>
</dbReference>
<dbReference type="SUPFAM" id="SSF52949">
    <property type="entry name" value="Macro domain-like"/>
    <property type="match status" value="1"/>
</dbReference>
<dbReference type="HOGENOM" id="CLU_054419_3_1_9"/>
<sequence>MGAGLSKQIRTMFPQVYEMYQRNCTQAANRQDLLGKVLFCPIRYNGCEWLIANLFAQYGFGRDKCYTDYAALRKALTVVRTVATPLPARTLTTVRIPYKMGSGLAGGSWSIVEQIIKDELVAYDMPAEIWEKESI</sequence>
<dbReference type="BioCyc" id="ESIR657319:G136K-899-MONOMER"/>
<name>D4JT43_9FIRM</name>
<organism evidence="1 2">
    <name type="scientific">[Eubacterium] siraeum 70/3</name>
    <dbReference type="NCBI Taxonomy" id="657319"/>
    <lineage>
        <taxon>Bacteria</taxon>
        <taxon>Bacillati</taxon>
        <taxon>Bacillota</taxon>
        <taxon>Clostridia</taxon>
        <taxon>Eubacteriales</taxon>
        <taxon>Oscillospiraceae</taxon>
        <taxon>Oscillospiraceae incertae sedis</taxon>
    </lineage>
</organism>
<dbReference type="KEGG" id="esu:EUS_10650"/>
<reference evidence="1 2" key="1">
    <citation type="submission" date="2010-03" db="EMBL/GenBank/DDBJ databases">
        <title>The genome sequence of Eubacterium siraeum 70/3.</title>
        <authorList>
            <consortium name="metaHIT consortium -- http://www.metahit.eu/"/>
            <person name="Pajon A."/>
            <person name="Turner K."/>
            <person name="Parkhill J."/>
            <person name="Duncan S."/>
            <person name="Flint H."/>
        </authorList>
    </citation>
    <scope>NUCLEOTIDE SEQUENCE [LARGE SCALE GENOMIC DNA]</scope>
    <source>
        <strain evidence="1 2">70/3</strain>
    </source>
</reference>
<dbReference type="AlphaFoldDB" id="D4JT43"/>
<protein>
    <recommendedName>
        <fullName evidence="3">Macro domain</fullName>
    </recommendedName>
</protein>
<evidence type="ECO:0000313" key="2">
    <source>
        <dbReference type="Proteomes" id="UP000008803"/>
    </source>
</evidence>
<evidence type="ECO:0008006" key="3">
    <source>
        <dbReference type="Google" id="ProtNLM"/>
    </source>
</evidence>
<dbReference type="Gene3D" id="3.40.220.10">
    <property type="entry name" value="Leucine Aminopeptidase, subunit E, domain 1"/>
    <property type="match status" value="1"/>
</dbReference>
<reference evidence="1 2" key="2">
    <citation type="submission" date="2010-03" db="EMBL/GenBank/DDBJ databases">
        <authorList>
            <person name="Pajon A."/>
        </authorList>
    </citation>
    <scope>NUCLEOTIDE SEQUENCE [LARGE SCALE GENOMIC DNA]</scope>
    <source>
        <strain evidence="1 2">70/3</strain>
    </source>
</reference>
<gene>
    <name evidence="1" type="ORF">EUS_10650</name>
</gene>